<dbReference type="EC" id="3.1.4.-" evidence="2"/>
<comment type="caution">
    <text evidence="4">The sequence shown here is derived from an EMBL/GenBank/DDBJ whole genome shotgun (WGS) entry which is preliminary data.</text>
</comment>
<dbReference type="NCBIfam" id="TIGR00040">
    <property type="entry name" value="yfcE"/>
    <property type="match status" value="1"/>
</dbReference>
<dbReference type="Pfam" id="PF12850">
    <property type="entry name" value="Metallophos_2"/>
    <property type="match status" value="1"/>
</dbReference>
<dbReference type="GO" id="GO:0046872">
    <property type="term" value="F:metal ion binding"/>
    <property type="evidence" value="ECO:0007669"/>
    <property type="project" value="UniProtKB-KW"/>
</dbReference>
<dbReference type="InterPro" id="IPR000979">
    <property type="entry name" value="Phosphodiesterase_MJ0936/Vps29"/>
</dbReference>
<dbReference type="PANTHER" id="PTHR11124">
    <property type="entry name" value="VACUOLAR SORTING PROTEIN VPS29"/>
    <property type="match status" value="1"/>
</dbReference>
<evidence type="ECO:0000256" key="1">
    <source>
        <dbReference type="ARBA" id="ARBA00008950"/>
    </source>
</evidence>
<evidence type="ECO:0000313" key="5">
    <source>
        <dbReference type="Proteomes" id="UP000886808"/>
    </source>
</evidence>
<keyword evidence="2" id="KW-0479">Metal-binding</keyword>
<reference evidence="4" key="2">
    <citation type="submission" date="2021-04" db="EMBL/GenBank/DDBJ databases">
        <authorList>
            <person name="Gilroy R."/>
        </authorList>
    </citation>
    <scope>NUCLEOTIDE SEQUENCE</scope>
    <source>
        <strain evidence="4">CHK193-4272</strain>
    </source>
</reference>
<accession>A0A9D1TIF0</accession>
<evidence type="ECO:0000313" key="4">
    <source>
        <dbReference type="EMBL" id="HIV62788.1"/>
    </source>
</evidence>
<organism evidence="4 5">
    <name type="scientific">Candidatus Butyricicoccus avistercoris</name>
    <dbReference type="NCBI Taxonomy" id="2838518"/>
    <lineage>
        <taxon>Bacteria</taxon>
        <taxon>Bacillati</taxon>
        <taxon>Bacillota</taxon>
        <taxon>Clostridia</taxon>
        <taxon>Eubacteriales</taxon>
        <taxon>Butyricicoccaceae</taxon>
        <taxon>Butyricicoccus</taxon>
    </lineage>
</organism>
<reference evidence="4" key="1">
    <citation type="journal article" date="2021" name="PeerJ">
        <title>Extensive microbial diversity within the chicken gut microbiome revealed by metagenomics and culture.</title>
        <authorList>
            <person name="Gilroy R."/>
            <person name="Ravi A."/>
            <person name="Getino M."/>
            <person name="Pursley I."/>
            <person name="Horton D.L."/>
            <person name="Alikhan N.F."/>
            <person name="Baker D."/>
            <person name="Gharbi K."/>
            <person name="Hall N."/>
            <person name="Watson M."/>
            <person name="Adriaenssens E.M."/>
            <person name="Foster-Nyarko E."/>
            <person name="Jarju S."/>
            <person name="Secka A."/>
            <person name="Antonio M."/>
            <person name="Oren A."/>
            <person name="Chaudhuri R.R."/>
            <person name="La Ragione R."/>
            <person name="Hildebrand F."/>
            <person name="Pallen M.J."/>
        </authorList>
    </citation>
    <scope>NUCLEOTIDE SEQUENCE</scope>
    <source>
        <strain evidence="4">CHK193-4272</strain>
    </source>
</reference>
<evidence type="ECO:0000256" key="2">
    <source>
        <dbReference type="RuleBase" id="RU362039"/>
    </source>
</evidence>
<gene>
    <name evidence="4" type="ORF">H9746_08125</name>
</gene>
<dbReference type="InterPro" id="IPR024654">
    <property type="entry name" value="Calcineurin-like_PHP_lpxH"/>
</dbReference>
<dbReference type="Proteomes" id="UP000886808">
    <property type="component" value="Unassembled WGS sequence"/>
</dbReference>
<comment type="similarity">
    <text evidence="1 2">Belongs to the metallophosphoesterase superfamily. YfcE family.</text>
</comment>
<proteinExistence type="inferred from homology"/>
<dbReference type="SUPFAM" id="SSF56300">
    <property type="entry name" value="Metallo-dependent phosphatases"/>
    <property type="match status" value="1"/>
</dbReference>
<protein>
    <recommendedName>
        <fullName evidence="2">Phosphoesterase</fullName>
        <ecNumber evidence="2">3.1.4.-</ecNumber>
    </recommendedName>
</protein>
<sequence length="177" mass="19859">MNILVFSDSHGRVLDMFNLVENLSPDAVIHLGDYDEDAQDLRRSYPDLTVYSVRGNNDYGSDSPWFSVVTLEGVKFYLTHGHREGVVWTSCGNIAEHAKKFDCSIALYGHTHCANHVIDDDIHIFNPGSISLPRQGVASCLSLEIQDGKLIDAVFLNTDGEPISLTKQKNKSKFRWF</sequence>
<feature type="domain" description="Calcineurin-like phosphoesterase" evidence="3">
    <location>
        <begin position="1"/>
        <end position="147"/>
    </location>
</feature>
<comment type="cofactor">
    <cofactor evidence="2">
        <name>a divalent metal cation</name>
        <dbReference type="ChEBI" id="CHEBI:60240"/>
    </cofactor>
</comment>
<dbReference type="EMBL" id="DXIE01000046">
    <property type="protein sequence ID" value="HIV62788.1"/>
    <property type="molecule type" value="Genomic_DNA"/>
</dbReference>
<dbReference type="GO" id="GO:0016787">
    <property type="term" value="F:hydrolase activity"/>
    <property type="evidence" value="ECO:0007669"/>
    <property type="project" value="UniProtKB-UniRule"/>
</dbReference>
<dbReference type="Gene3D" id="3.60.21.10">
    <property type="match status" value="1"/>
</dbReference>
<name>A0A9D1TIF0_9FIRM</name>
<dbReference type="AlphaFoldDB" id="A0A9D1TIF0"/>
<evidence type="ECO:0000259" key="3">
    <source>
        <dbReference type="Pfam" id="PF12850"/>
    </source>
</evidence>
<dbReference type="InterPro" id="IPR029052">
    <property type="entry name" value="Metallo-depent_PP-like"/>
</dbReference>